<dbReference type="PANTHER" id="PTHR46769:SF2">
    <property type="entry name" value="FIBROCYSTIN-L ISOFORM 2 PRECURSOR-RELATED"/>
    <property type="match status" value="1"/>
</dbReference>
<dbReference type="Proteomes" id="UP001203607">
    <property type="component" value="Unassembled WGS sequence"/>
</dbReference>
<dbReference type="CDD" id="cd00102">
    <property type="entry name" value="IPT"/>
    <property type="match status" value="1"/>
</dbReference>
<dbReference type="InterPro" id="IPR014756">
    <property type="entry name" value="Ig_E-set"/>
</dbReference>
<evidence type="ECO:0000256" key="3">
    <source>
        <dbReference type="SAM" id="SignalP"/>
    </source>
</evidence>
<dbReference type="RefSeq" id="WP_249656980.1">
    <property type="nucleotide sequence ID" value="NZ_JAMFMA010000002.1"/>
</dbReference>
<dbReference type="EMBL" id="JAMFMA010000002">
    <property type="protein sequence ID" value="MCL6273789.1"/>
    <property type="molecule type" value="Genomic_DNA"/>
</dbReference>
<proteinExistence type="predicted"/>
<accession>A0ABT0PQZ2</accession>
<dbReference type="Gene3D" id="2.120.10.80">
    <property type="entry name" value="Kelch-type beta propeller"/>
    <property type="match status" value="2"/>
</dbReference>
<dbReference type="InterPro" id="IPR015915">
    <property type="entry name" value="Kelch-typ_b-propeller"/>
</dbReference>
<comment type="caution">
    <text evidence="5">The sequence shown here is derived from an EMBL/GenBank/DDBJ whole genome shotgun (WGS) entry which is preliminary data.</text>
</comment>
<gene>
    <name evidence="5" type="ORF">M3P19_07205</name>
</gene>
<name>A0ABT0PQZ2_9FLAO</name>
<dbReference type="SUPFAM" id="SSF81296">
    <property type="entry name" value="E set domains"/>
    <property type="match status" value="3"/>
</dbReference>
<feature type="domain" description="IPT/TIG" evidence="4">
    <location>
        <begin position="123"/>
        <end position="204"/>
    </location>
</feature>
<keyword evidence="6" id="KW-1185">Reference proteome</keyword>
<organism evidence="5 6">
    <name type="scientific">Flagellimonas spongiicola</name>
    <dbReference type="NCBI Taxonomy" id="2942208"/>
    <lineage>
        <taxon>Bacteria</taxon>
        <taxon>Pseudomonadati</taxon>
        <taxon>Bacteroidota</taxon>
        <taxon>Flavobacteriia</taxon>
        <taxon>Flavobacteriales</taxon>
        <taxon>Flavobacteriaceae</taxon>
        <taxon>Flagellimonas</taxon>
    </lineage>
</organism>
<evidence type="ECO:0000313" key="6">
    <source>
        <dbReference type="Proteomes" id="UP001203607"/>
    </source>
</evidence>
<evidence type="ECO:0000313" key="5">
    <source>
        <dbReference type="EMBL" id="MCL6273789.1"/>
    </source>
</evidence>
<dbReference type="InterPro" id="IPR013783">
    <property type="entry name" value="Ig-like_fold"/>
</dbReference>
<evidence type="ECO:0000256" key="1">
    <source>
        <dbReference type="ARBA" id="ARBA00022729"/>
    </source>
</evidence>
<dbReference type="CDD" id="cd00603">
    <property type="entry name" value="IPT_PCSR"/>
    <property type="match status" value="1"/>
</dbReference>
<feature type="signal peptide" evidence="3">
    <location>
        <begin position="1"/>
        <end position="23"/>
    </location>
</feature>
<evidence type="ECO:0000256" key="2">
    <source>
        <dbReference type="SAM" id="MobiDB-lite"/>
    </source>
</evidence>
<dbReference type="SMART" id="SM00429">
    <property type="entry name" value="IPT"/>
    <property type="match status" value="2"/>
</dbReference>
<feature type="compositionally biased region" description="Polar residues" evidence="2">
    <location>
        <begin position="31"/>
        <end position="41"/>
    </location>
</feature>
<dbReference type="Gene3D" id="2.60.40.10">
    <property type="entry name" value="Immunoglobulins"/>
    <property type="match status" value="3"/>
</dbReference>
<sequence>MNKSILMYASCILAVLLFVFCGKDDPKDQETPGTNPPTIKSFSPPEGPVGTEVTINGTNFSATAGENKVRFNGTNATVTTNTTSLLKAIVPTGASTGTLSVEVNGETANSPESFTVTTISNSQLAISDFEPQKGSIGTQIEINGSNFGESFEDITVYFNGTATDIDQLSNSRLLVKVPEGATTGPIEVTVGNETVTSTASFTVGPTISGFTPDQENEGVIVEINGSNFSTVPENNVVKFNNVAAQVTDATSTMLTVILPNGATTGNISVEVAGQTTESADEFTVGPWKKLSSPSDIEYPIQGGNMAVLENENGDAEIYFGFGRYNNGSLVYSNDIYVYDIVNDSWVKRQPSMATPRFEATSFVLNNKWHIITGKNGNGDIDDSWSFDPASATWENLGTTDWGSGLSSFCSDLACFVYGAEEDTEKGKLKFYNGSWTDRESFTVSNEGIVNAVGFTISGLGFIVTGTVGENYASSLYRYRLNINEWDQLAPVPFTLRKDAIGIGLGNKAYVGLGIDHTLSKYLEDIWEYDGGTNQWTQKSNFPGGGRQGATSVATGGHIYIYGGEGSGIDPELESFWRYTPLLDLEEM</sequence>
<dbReference type="SUPFAM" id="SSF117281">
    <property type="entry name" value="Kelch motif"/>
    <property type="match status" value="1"/>
</dbReference>
<dbReference type="InterPro" id="IPR052387">
    <property type="entry name" value="Fibrocystin"/>
</dbReference>
<dbReference type="Pfam" id="PF01833">
    <property type="entry name" value="TIG"/>
    <property type="match status" value="3"/>
</dbReference>
<feature type="domain" description="IPT/TIG" evidence="4">
    <location>
        <begin position="36"/>
        <end position="117"/>
    </location>
</feature>
<feature type="chain" id="PRO_5046309842" evidence="3">
    <location>
        <begin position="24"/>
        <end position="587"/>
    </location>
</feature>
<keyword evidence="1 3" id="KW-0732">Signal</keyword>
<dbReference type="InterPro" id="IPR002909">
    <property type="entry name" value="IPT_dom"/>
</dbReference>
<reference evidence="5 6" key="1">
    <citation type="submission" date="2022-05" db="EMBL/GenBank/DDBJ databases">
        <authorList>
            <person name="Park J.-S."/>
        </authorList>
    </citation>
    <scope>NUCLEOTIDE SEQUENCE [LARGE SCALE GENOMIC DNA]</scope>
    <source>
        <strain evidence="5 6">2012CJ35-5</strain>
    </source>
</reference>
<feature type="region of interest" description="Disordered" evidence="2">
    <location>
        <begin position="27"/>
        <end position="46"/>
    </location>
</feature>
<dbReference type="PANTHER" id="PTHR46769">
    <property type="entry name" value="POLYCYSTIC KIDNEY AND HEPATIC DISEASE 1 (AUTOSOMAL RECESSIVE)-LIKE 1"/>
    <property type="match status" value="1"/>
</dbReference>
<protein>
    <submittedName>
        <fullName evidence="5">IPT/TIG domain-containing protein</fullName>
    </submittedName>
</protein>
<evidence type="ECO:0000259" key="4">
    <source>
        <dbReference type="SMART" id="SM00429"/>
    </source>
</evidence>